<dbReference type="AlphaFoldDB" id="V9DHN3"/>
<keyword evidence="1" id="KW-1133">Transmembrane helix</keyword>
<feature type="transmembrane region" description="Helical" evidence="1">
    <location>
        <begin position="20"/>
        <end position="42"/>
    </location>
</feature>
<dbReference type="RefSeq" id="XP_008724792.1">
    <property type="nucleotide sequence ID" value="XM_008726570.1"/>
</dbReference>
<evidence type="ECO:0000256" key="1">
    <source>
        <dbReference type="SAM" id="Phobius"/>
    </source>
</evidence>
<organism evidence="2 3">
    <name type="scientific">Cladophialophora carrionii CBS 160.54</name>
    <dbReference type="NCBI Taxonomy" id="1279043"/>
    <lineage>
        <taxon>Eukaryota</taxon>
        <taxon>Fungi</taxon>
        <taxon>Dikarya</taxon>
        <taxon>Ascomycota</taxon>
        <taxon>Pezizomycotina</taxon>
        <taxon>Eurotiomycetes</taxon>
        <taxon>Chaetothyriomycetidae</taxon>
        <taxon>Chaetothyriales</taxon>
        <taxon>Herpotrichiellaceae</taxon>
        <taxon>Cladophialophora</taxon>
    </lineage>
</organism>
<dbReference type="OrthoDB" id="3540210at2759"/>
<accession>V9DHN3</accession>
<dbReference type="Proteomes" id="UP000030678">
    <property type="component" value="Unassembled WGS sequence"/>
</dbReference>
<reference evidence="2 3" key="1">
    <citation type="submission" date="2013-03" db="EMBL/GenBank/DDBJ databases">
        <title>The Genome Sequence of Cladophialophora carrionii CBS 160.54.</title>
        <authorList>
            <consortium name="The Broad Institute Genomics Platform"/>
            <person name="Cuomo C."/>
            <person name="de Hoog S."/>
            <person name="Gorbushina A."/>
            <person name="Walker B."/>
            <person name="Young S.K."/>
            <person name="Zeng Q."/>
            <person name="Gargeya S."/>
            <person name="Fitzgerald M."/>
            <person name="Haas B."/>
            <person name="Abouelleil A."/>
            <person name="Allen A.W."/>
            <person name="Alvarado L."/>
            <person name="Arachchi H.M."/>
            <person name="Berlin A.M."/>
            <person name="Chapman S.B."/>
            <person name="Gainer-Dewar J."/>
            <person name="Goldberg J."/>
            <person name="Griggs A."/>
            <person name="Gujja S."/>
            <person name="Hansen M."/>
            <person name="Howarth C."/>
            <person name="Imamovic A."/>
            <person name="Ireland A."/>
            <person name="Larimer J."/>
            <person name="McCowan C."/>
            <person name="Murphy C."/>
            <person name="Pearson M."/>
            <person name="Poon T.W."/>
            <person name="Priest M."/>
            <person name="Roberts A."/>
            <person name="Saif S."/>
            <person name="Shea T."/>
            <person name="Sisk P."/>
            <person name="Sykes S."/>
            <person name="Wortman J."/>
            <person name="Nusbaum C."/>
            <person name="Birren B."/>
        </authorList>
    </citation>
    <scope>NUCLEOTIDE SEQUENCE [LARGE SCALE GENOMIC DNA]</scope>
    <source>
        <strain evidence="2 3">CBS 160.54</strain>
    </source>
</reference>
<keyword evidence="1" id="KW-0472">Membrane</keyword>
<dbReference type="HOGENOM" id="CLU_014247_0_0_1"/>
<protein>
    <submittedName>
        <fullName evidence="2">Uncharacterized protein</fullName>
    </submittedName>
</protein>
<evidence type="ECO:0000313" key="2">
    <source>
        <dbReference type="EMBL" id="ETI25447.1"/>
    </source>
</evidence>
<dbReference type="EMBL" id="KB822703">
    <property type="protein sequence ID" value="ETI25447.1"/>
    <property type="molecule type" value="Genomic_DNA"/>
</dbReference>
<feature type="transmembrane region" description="Helical" evidence="1">
    <location>
        <begin position="584"/>
        <end position="606"/>
    </location>
</feature>
<proteinExistence type="predicted"/>
<dbReference type="GeneID" id="19980713"/>
<keyword evidence="1" id="KW-0812">Transmembrane</keyword>
<name>V9DHN3_9EURO</name>
<sequence length="728" mass="79717">MADKDVYVGVWQNWNLGPPLGLTLTVPAIWGLVLIALLALVVKWAGTHFWGIICFVLHDIRATSASHDGLHYQHQALLRSKVSETDFLIRMCRLSWAWRASTPAAFRRGFPLAILAAVNLIAFLVAGILSARVTVGDSEGLLVGLCGNLELTANKDFPLWTPSDWETGDALFVAAYNAYRGHLTYAQTCYAGNIQNSSDAQCKSPSIPYIESEINREADCPFAPGVCTHPAITLDTGLMDSNRHLGINMGPKSRLQIRKKTSCAPIDMEAYSTEWTSDIQPGTEMFFPTLFPNDTFKYYSMGSSWLFGAPVSNFTFVMSNYSLYVNGLPYTFGQVIHTTSARLPVRTAYAKNFTESGFFPDADLNRTDADVSLLTLNNRVAYTGRVDDPFFEAHLNSGGNRLADAWVSDKTLTGIACTEQYQFCNPALRDPDSDTASSDAADSPLCGPLGALYDYDLTTPPAALSLNARQTATYRLLRDMVYSLRFNSFLMFLKNEILAANKLVYGSFGISTPLTPTAWHIEIENIHNITLAGLQLNMISHAAATDVQIRPGLQLIDHIVPETDADSLALCRSQRVKVTTHSSFSMAGILIILCVSLLIILVDVVLPGMVHRLQRTSPVGDAAKQAWDEDDILQIQRLAFEGRGVGPWKGKSGGSVPVTAGWDVRFRRDKVYGSGLGKTGLMVPWEGESTTSYEALEPLTSAYKSEGGGAVSATELKTPQSSVFRWHG</sequence>
<dbReference type="VEuPathDB" id="FungiDB:G647_02220"/>
<feature type="transmembrane region" description="Helical" evidence="1">
    <location>
        <begin position="109"/>
        <end position="129"/>
    </location>
</feature>
<gene>
    <name evidence="2" type="ORF">G647_02220</name>
</gene>
<evidence type="ECO:0000313" key="3">
    <source>
        <dbReference type="Proteomes" id="UP000030678"/>
    </source>
</evidence>